<evidence type="ECO:0000256" key="1">
    <source>
        <dbReference type="ARBA" id="ARBA00004123"/>
    </source>
</evidence>
<name>A0A0F7SQ23_PHARH</name>
<evidence type="ECO:0000256" key="12">
    <source>
        <dbReference type="ARBA" id="ARBA00029909"/>
    </source>
</evidence>
<keyword evidence="11 16" id="KW-0539">Nucleus</keyword>
<feature type="compositionally biased region" description="Low complexity" evidence="18">
    <location>
        <begin position="393"/>
        <end position="420"/>
    </location>
</feature>
<evidence type="ECO:0000256" key="18">
    <source>
        <dbReference type="SAM" id="MobiDB-lite"/>
    </source>
</evidence>
<dbReference type="EMBL" id="LN483124">
    <property type="protein sequence ID" value="CED82595.1"/>
    <property type="molecule type" value="Genomic_DNA"/>
</dbReference>
<keyword evidence="7 16" id="KW-0548">Nucleotidyltransferase</keyword>
<comment type="catalytic activity">
    <reaction evidence="14">
        <text>a 5'-end diphospho-ribonucleoside in mRNA + GTP + H(+) = a 5'-end (5'-triphosphoguanosine)-ribonucleoside in mRNA + diphosphate</text>
        <dbReference type="Rhea" id="RHEA:67012"/>
        <dbReference type="Rhea" id="RHEA-COMP:17165"/>
        <dbReference type="Rhea" id="RHEA-COMP:17166"/>
        <dbReference type="ChEBI" id="CHEBI:15378"/>
        <dbReference type="ChEBI" id="CHEBI:33019"/>
        <dbReference type="ChEBI" id="CHEBI:37565"/>
        <dbReference type="ChEBI" id="CHEBI:167616"/>
        <dbReference type="ChEBI" id="CHEBI:167617"/>
        <dbReference type="EC" id="2.7.7.50"/>
    </reaction>
    <physiologicalReaction direction="left-to-right" evidence="14">
        <dbReference type="Rhea" id="RHEA:67013"/>
    </physiologicalReaction>
</comment>
<evidence type="ECO:0000313" key="21">
    <source>
        <dbReference type="EMBL" id="CED82595.1"/>
    </source>
</evidence>
<keyword evidence="10 16" id="KW-0342">GTP-binding</keyword>
<feature type="region of interest" description="Disordered" evidence="18">
    <location>
        <begin position="370"/>
        <end position="435"/>
    </location>
</feature>
<feature type="domain" description="mRNA capping enzyme adenylation" evidence="19">
    <location>
        <begin position="43"/>
        <end position="234"/>
    </location>
</feature>
<evidence type="ECO:0000256" key="14">
    <source>
        <dbReference type="ARBA" id="ARBA00044624"/>
    </source>
</evidence>
<evidence type="ECO:0000259" key="19">
    <source>
        <dbReference type="Pfam" id="PF01331"/>
    </source>
</evidence>
<dbReference type="InterPro" id="IPR001339">
    <property type="entry name" value="mRNA_cap_enzyme_adenylation"/>
</dbReference>
<dbReference type="GO" id="GO:0004484">
    <property type="term" value="F:mRNA guanylyltransferase activity"/>
    <property type="evidence" value="ECO:0007669"/>
    <property type="project" value="UniProtKB-EC"/>
</dbReference>
<dbReference type="SUPFAM" id="SSF56091">
    <property type="entry name" value="DNA ligase/mRNA capping enzyme, catalytic domain"/>
    <property type="match status" value="1"/>
</dbReference>
<dbReference type="CDD" id="cd07895">
    <property type="entry name" value="Adenylation_mRNA_capping"/>
    <property type="match status" value="1"/>
</dbReference>
<comment type="function">
    <text evidence="16">Second step of mRNA capping. Transfer of the GMP moiety of GTP to the 5'-end of RNA via an enzyme-GMP covalent reaction intermediate.</text>
</comment>
<keyword evidence="8 16" id="KW-0547">Nucleotide-binding</keyword>
<dbReference type="PIRSF" id="PIRSF036959">
    <property type="entry name" value="mRNA_cap_alpha"/>
    <property type="match status" value="1"/>
</dbReference>
<evidence type="ECO:0000256" key="11">
    <source>
        <dbReference type="ARBA" id="ARBA00023242"/>
    </source>
</evidence>
<reference evidence="21" key="1">
    <citation type="submission" date="2014-08" db="EMBL/GenBank/DDBJ databases">
        <authorList>
            <person name="Sharma Rahul"/>
            <person name="Thines Marco"/>
        </authorList>
    </citation>
    <scope>NUCLEOTIDE SEQUENCE</scope>
</reference>
<dbReference type="GO" id="GO:0005524">
    <property type="term" value="F:ATP binding"/>
    <property type="evidence" value="ECO:0007669"/>
    <property type="project" value="InterPro"/>
</dbReference>
<evidence type="ECO:0000256" key="17">
    <source>
        <dbReference type="PIRSR" id="PIRSR036959-1"/>
    </source>
</evidence>
<evidence type="ECO:0000256" key="15">
    <source>
        <dbReference type="ARBA" id="ARBA00047082"/>
    </source>
</evidence>
<dbReference type="Gene3D" id="2.40.50.140">
    <property type="entry name" value="Nucleic acid-binding proteins"/>
    <property type="match status" value="1"/>
</dbReference>
<dbReference type="InterPro" id="IPR017075">
    <property type="entry name" value="mRNA_cap_enzyme_alpha"/>
</dbReference>
<dbReference type="GO" id="GO:0006370">
    <property type="term" value="P:7-methylguanosine mRNA capping"/>
    <property type="evidence" value="ECO:0007669"/>
    <property type="project" value="UniProtKB-KW"/>
</dbReference>
<comment type="subcellular location">
    <subcellularLocation>
        <location evidence="1 16">Nucleus</location>
    </subcellularLocation>
</comment>
<evidence type="ECO:0000256" key="4">
    <source>
        <dbReference type="ARBA" id="ARBA00019171"/>
    </source>
</evidence>
<organism evidence="21">
    <name type="scientific">Phaffia rhodozyma</name>
    <name type="common">Yeast</name>
    <name type="synonym">Xanthophyllomyces dendrorhous</name>
    <dbReference type="NCBI Taxonomy" id="264483"/>
    <lineage>
        <taxon>Eukaryota</taxon>
        <taxon>Fungi</taxon>
        <taxon>Dikarya</taxon>
        <taxon>Basidiomycota</taxon>
        <taxon>Agaricomycotina</taxon>
        <taxon>Tremellomycetes</taxon>
        <taxon>Cystofilobasidiales</taxon>
        <taxon>Mrakiaceae</taxon>
        <taxon>Phaffia</taxon>
    </lineage>
</organism>
<keyword evidence="9 16" id="KW-0506">mRNA capping</keyword>
<dbReference type="InterPro" id="IPR051029">
    <property type="entry name" value="mRNA_Capping_Enz/RNA_Phosphat"/>
</dbReference>
<proteinExistence type="inferred from homology"/>
<feature type="compositionally biased region" description="Gly residues" evidence="18">
    <location>
        <begin position="422"/>
        <end position="435"/>
    </location>
</feature>
<feature type="domain" description="mRNA capping enzyme C-terminal" evidence="20">
    <location>
        <begin position="238"/>
        <end position="351"/>
    </location>
</feature>
<feature type="active site" description="N6-GMP-lysine intermediate" evidence="17">
    <location>
        <position position="65"/>
    </location>
</feature>
<evidence type="ECO:0000256" key="2">
    <source>
        <dbReference type="ARBA" id="ARBA00010237"/>
    </source>
</evidence>
<dbReference type="SUPFAM" id="SSF50249">
    <property type="entry name" value="Nucleic acid-binding proteins"/>
    <property type="match status" value="1"/>
</dbReference>
<dbReference type="GO" id="GO:0005525">
    <property type="term" value="F:GTP binding"/>
    <property type="evidence" value="ECO:0007669"/>
    <property type="project" value="UniProtKB-KW"/>
</dbReference>
<evidence type="ECO:0000256" key="8">
    <source>
        <dbReference type="ARBA" id="ARBA00022741"/>
    </source>
</evidence>
<comment type="subunit">
    <text evidence="15">Heterodimer. The mRNA-capping enzyme is composed of two separate chains alpha and beta, respectively a mRNA guanylyltransferase and an mRNA 5'-triphosphate monophosphatase.</text>
</comment>
<dbReference type="EC" id="2.7.7.50" evidence="3 16"/>
<evidence type="ECO:0000256" key="3">
    <source>
        <dbReference type="ARBA" id="ARBA00012475"/>
    </source>
</evidence>
<keyword evidence="6 16" id="KW-0808">Transferase</keyword>
<keyword evidence="5 16" id="KW-0507">mRNA processing</keyword>
<dbReference type="PANTHER" id="PTHR10367:SF17">
    <property type="entry name" value="MRNA-CAPPING ENZYME"/>
    <property type="match status" value="1"/>
</dbReference>
<dbReference type="Pfam" id="PF03919">
    <property type="entry name" value="mRNA_cap_C"/>
    <property type="match status" value="1"/>
</dbReference>
<sequence length="435" mass="48973">MPASTTRIPEIPGKLVTPEQTAFLNEHVMDLCGLKIPKFPGSQPVSFTQASLSLLEQEDFWVCEKSDGVRVLVLIAWNKIKGAQDVFLIDRKEEFRQVEGLVFPNGEDPARRPLEKTLLDGELVLDVDAQTGKETLRLYAFDCLVFSGISLLKKSLMSRYGRLQKWVIGPLDKLPPSSNKPFEIVCKKMNRAYGVEDVFKVDIPKLQHGHDGLIFTACDSGYTVGTDPNILKWKPASENSIDFKLELRFPALDANPSQPDFEAMPIFKLYQWLGDDRYEFFDGMVVEPDEWERMKESKIQYDDAVVEVTWLEDRQTWSIMRVRDDKIHGNHASIVQKVLVSIMDGVEAEELFKFAPHIKKAWKAREAGHITKPQPPSLSSSNPGYSGGGGGHNQYNQQKQGYQSYQQQPQQGQYGYPNQPTMGGGGGAVFGGLKR</sequence>
<evidence type="ECO:0000256" key="7">
    <source>
        <dbReference type="ARBA" id="ARBA00022695"/>
    </source>
</evidence>
<evidence type="ECO:0000256" key="6">
    <source>
        <dbReference type="ARBA" id="ARBA00022679"/>
    </source>
</evidence>
<dbReference type="PANTHER" id="PTHR10367">
    <property type="entry name" value="MRNA-CAPPING ENZYME"/>
    <property type="match status" value="1"/>
</dbReference>
<evidence type="ECO:0000256" key="9">
    <source>
        <dbReference type="ARBA" id="ARBA00023042"/>
    </source>
</evidence>
<comment type="similarity">
    <text evidence="2 16">Belongs to the eukaryotic GTase family.</text>
</comment>
<dbReference type="InterPro" id="IPR013846">
    <property type="entry name" value="mRNA_cap_enzyme_C"/>
</dbReference>
<evidence type="ECO:0000259" key="20">
    <source>
        <dbReference type="Pfam" id="PF03919"/>
    </source>
</evidence>
<dbReference type="InterPro" id="IPR012340">
    <property type="entry name" value="NA-bd_OB-fold"/>
</dbReference>
<dbReference type="AlphaFoldDB" id="A0A0F7SQ23"/>
<evidence type="ECO:0000256" key="5">
    <source>
        <dbReference type="ARBA" id="ARBA00022664"/>
    </source>
</evidence>
<evidence type="ECO:0000256" key="10">
    <source>
        <dbReference type="ARBA" id="ARBA00023134"/>
    </source>
</evidence>
<evidence type="ECO:0000256" key="13">
    <source>
        <dbReference type="ARBA" id="ARBA00030702"/>
    </source>
</evidence>
<dbReference type="Pfam" id="PF01331">
    <property type="entry name" value="mRNA_cap_enzyme"/>
    <property type="match status" value="1"/>
</dbReference>
<dbReference type="GO" id="GO:0031533">
    <property type="term" value="C:mRNA capping enzyme complex"/>
    <property type="evidence" value="ECO:0007669"/>
    <property type="project" value="InterPro"/>
</dbReference>
<dbReference type="Gene3D" id="3.30.470.30">
    <property type="entry name" value="DNA ligase/mRNA capping enzyme"/>
    <property type="match status" value="1"/>
</dbReference>
<accession>A0A0F7SQ23</accession>
<protein>
    <recommendedName>
        <fullName evidence="4 16">mRNA-capping enzyme subunit alpha</fullName>
        <ecNumber evidence="3 16">2.7.7.50</ecNumber>
    </recommendedName>
    <alternativeName>
        <fullName evidence="12 16">GTP--RNA guanylyltransferase</fullName>
    </alternativeName>
    <alternativeName>
        <fullName evidence="13 16">mRNA guanylyltransferase</fullName>
    </alternativeName>
</protein>
<evidence type="ECO:0000256" key="16">
    <source>
        <dbReference type="PIRNR" id="PIRNR036959"/>
    </source>
</evidence>